<feature type="compositionally biased region" description="Basic and acidic residues" evidence="1">
    <location>
        <begin position="10"/>
        <end position="22"/>
    </location>
</feature>
<gene>
    <name evidence="2" type="ORF">QBA37_34830</name>
</gene>
<accession>A0ABU8ADA3</accession>
<evidence type="ECO:0000256" key="1">
    <source>
        <dbReference type="SAM" id="MobiDB-lite"/>
    </source>
</evidence>
<evidence type="ECO:0000313" key="3">
    <source>
        <dbReference type="Proteomes" id="UP001382181"/>
    </source>
</evidence>
<proteinExistence type="predicted"/>
<comment type="caution">
    <text evidence="2">The sequence shown here is derived from an EMBL/GenBank/DDBJ whole genome shotgun (WGS) entry which is preliminary data.</text>
</comment>
<organism evidence="2 3">
    <name type="scientific">Streptomyces silvae</name>
    <dbReference type="NCBI Taxonomy" id="2803812"/>
    <lineage>
        <taxon>Bacteria</taxon>
        <taxon>Bacillati</taxon>
        <taxon>Actinomycetota</taxon>
        <taxon>Actinomycetes</taxon>
        <taxon>Kitasatosporales</taxon>
        <taxon>Streptomycetaceae</taxon>
        <taxon>Streptomyces</taxon>
    </lineage>
</organism>
<evidence type="ECO:0000313" key="2">
    <source>
        <dbReference type="EMBL" id="MEH0564352.1"/>
    </source>
</evidence>
<keyword evidence="3" id="KW-1185">Reference proteome</keyword>
<name>A0ABU8ADA3_9ACTN</name>
<dbReference type="Proteomes" id="UP001382181">
    <property type="component" value="Unassembled WGS sequence"/>
</dbReference>
<dbReference type="RefSeq" id="WP_319226061.1">
    <property type="nucleotide sequence ID" value="NZ_JARUMK010000001.1"/>
</dbReference>
<sequence>MSDEVVSVESHTEEPRTREDHVRQWEAALAKSGKKLPDGVEELTDQEVFSAMWSELKKHVTPEEQPTVFAN</sequence>
<dbReference type="EMBL" id="JARUMK010000001">
    <property type="protein sequence ID" value="MEH0564352.1"/>
    <property type="molecule type" value="Genomic_DNA"/>
</dbReference>
<reference evidence="2 3" key="1">
    <citation type="submission" date="2023-04" db="EMBL/GenBank/DDBJ databases">
        <title>Genomic diversity of scab-causing Streptomyces spp. in the province of Quebec, Canada.</title>
        <authorList>
            <person name="Biessy A."/>
            <person name="Cadieux M."/>
            <person name="Ciotola M."/>
            <person name="Filion M."/>
        </authorList>
    </citation>
    <scope>NUCLEOTIDE SEQUENCE [LARGE SCALE GENOMIC DNA]</scope>
    <source>
        <strain evidence="2 3">B21-103</strain>
    </source>
</reference>
<protein>
    <submittedName>
        <fullName evidence="2">Uncharacterized protein</fullName>
    </submittedName>
</protein>
<feature type="region of interest" description="Disordered" evidence="1">
    <location>
        <begin position="1"/>
        <end position="22"/>
    </location>
</feature>